<dbReference type="GO" id="GO:0005525">
    <property type="term" value="F:GTP binding"/>
    <property type="evidence" value="ECO:0007669"/>
    <property type="project" value="UniProtKB-UniRule"/>
</dbReference>
<comment type="similarity">
    <text evidence="10">Belongs to the TRAFAC class YlqF/YawG GTPase family. RsgA subfamily.</text>
</comment>
<feature type="binding site" evidence="10">
    <location>
        <position position="251"/>
    </location>
    <ligand>
        <name>Zn(2+)</name>
        <dbReference type="ChEBI" id="CHEBI:29105"/>
    </ligand>
</feature>
<dbReference type="GO" id="GO:0019843">
    <property type="term" value="F:rRNA binding"/>
    <property type="evidence" value="ECO:0007669"/>
    <property type="project" value="UniProtKB-KW"/>
</dbReference>
<name>A0AAV4LIA8_9BACL</name>
<reference evidence="13" key="1">
    <citation type="journal article" date="2023" name="Int. J. Syst. Evol. Microbiol.">
        <title>Collibacillus ludicampi gen. nov., sp. nov., a new soil bacterium of the family Alicyclobacillaceae.</title>
        <authorList>
            <person name="Jojima T."/>
            <person name="Ioku Y."/>
            <person name="Fukuta Y."/>
            <person name="Shirasaka N."/>
            <person name="Matsumura Y."/>
            <person name="Mori M."/>
        </authorList>
    </citation>
    <scope>NUCLEOTIDE SEQUENCE</scope>
    <source>
        <strain evidence="13">TP075</strain>
    </source>
</reference>
<evidence type="ECO:0000259" key="12">
    <source>
        <dbReference type="PROSITE" id="PS51721"/>
    </source>
</evidence>
<dbReference type="Pfam" id="PF16745">
    <property type="entry name" value="RsgA_N"/>
    <property type="match status" value="1"/>
</dbReference>
<organism evidence="13 14">
    <name type="scientific">Collibacillus ludicampi</name>
    <dbReference type="NCBI Taxonomy" id="2771369"/>
    <lineage>
        <taxon>Bacteria</taxon>
        <taxon>Bacillati</taxon>
        <taxon>Bacillota</taxon>
        <taxon>Bacilli</taxon>
        <taxon>Bacillales</taxon>
        <taxon>Alicyclobacillaceae</taxon>
        <taxon>Collibacillus</taxon>
    </lineage>
</organism>
<sequence length="293" mass="33080">MQEGVIVKALSGFYYVEDGQTIRMCRARGVFKKKGIIPLVGDKVTYTPIGTREGVIEEILARRVELVRPPIANVDQVLLVFSVKEPELNLWLLDRILVHTERARLPGVILFTKSDLLENGDECQLWVSAYEKLGYPVLMVSSRTGEGIEDVRSLVNGKISVVAGQSGVGKSSLLNQLSPELRLKSAEVSHKHGRGRHTTRHVELLRLASRTYVADSPGFSQLEFGDMEPEELAACFREIFELGQQCLYRGCLHETEEGCAVRPAAQEGRMAPWRYQNYLEFLSELKDMKERRF</sequence>
<dbReference type="AlphaFoldDB" id="A0AAV4LIA8"/>
<evidence type="ECO:0000259" key="11">
    <source>
        <dbReference type="PROSITE" id="PS50936"/>
    </source>
</evidence>
<evidence type="ECO:0000256" key="6">
    <source>
        <dbReference type="ARBA" id="ARBA00022801"/>
    </source>
</evidence>
<evidence type="ECO:0000256" key="7">
    <source>
        <dbReference type="ARBA" id="ARBA00022833"/>
    </source>
</evidence>
<dbReference type="RefSeq" id="WP_282200501.1">
    <property type="nucleotide sequence ID" value="NZ_BOQE01000001.1"/>
</dbReference>
<dbReference type="Pfam" id="PF03193">
    <property type="entry name" value="RsgA_GTPase"/>
    <property type="match status" value="1"/>
</dbReference>
<comment type="caution">
    <text evidence="13">The sequence shown here is derived from an EMBL/GenBank/DDBJ whole genome shotgun (WGS) entry which is preliminary data.</text>
</comment>
<dbReference type="Gene3D" id="2.40.50.140">
    <property type="entry name" value="Nucleic acid-binding proteins"/>
    <property type="match status" value="1"/>
</dbReference>
<dbReference type="InterPro" id="IPR012340">
    <property type="entry name" value="NA-bd_OB-fold"/>
</dbReference>
<protein>
    <recommendedName>
        <fullName evidence="10">Small ribosomal subunit biogenesis GTPase RsgA</fullName>
        <ecNumber evidence="10">3.6.1.-</ecNumber>
    </recommendedName>
</protein>
<dbReference type="SUPFAM" id="SSF50249">
    <property type="entry name" value="Nucleic acid-binding proteins"/>
    <property type="match status" value="1"/>
</dbReference>
<dbReference type="GO" id="GO:0005737">
    <property type="term" value="C:cytoplasm"/>
    <property type="evidence" value="ECO:0007669"/>
    <property type="project" value="UniProtKB-SubCell"/>
</dbReference>
<dbReference type="Gene3D" id="3.40.50.300">
    <property type="entry name" value="P-loop containing nucleotide triphosphate hydrolases"/>
    <property type="match status" value="1"/>
</dbReference>
<evidence type="ECO:0000313" key="13">
    <source>
        <dbReference type="EMBL" id="GIM47534.1"/>
    </source>
</evidence>
<dbReference type="Gene3D" id="1.10.40.50">
    <property type="entry name" value="Probable gtpase engc, domain 3"/>
    <property type="match status" value="1"/>
</dbReference>
<evidence type="ECO:0000313" key="14">
    <source>
        <dbReference type="Proteomes" id="UP001057291"/>
    </source>
</evidence>
<keyword evidence="3 10" id="KW-0479">Metal-binding</keyword>
<comment type="subcellular location">
    <subcellularLocation>
        <location evidence="10">Cytoplasm</location>
    </subcellularLocation>
</comment>
<keyword evidence="8 10" id="KW-0694">RNA-binding</keyword>
<feature type="binding site" evidence="10">
    <location>
        <begin position="112"/>
        <end position="115"/>
    </location>
    <ligand>
        <name>GTP</name>
        <dbReference type="ChEBI" id="CHEBI:37565"/>
    </ligand>
</feature>
<dbReference type="CDD" id="cd01854">
    <property type="entry name" value="YjeQ_EngC"/>
    <property type="match status" value="1"/>
</dbReference>
<dbReference type="HAMAP" id="MF_01820">
    <property type="entry name" value="GTPase_RsgA"/>
    <property type="match status" value="1"/>
</dbReference>
<dbReference type="InterPro" id="IPR031944">
    <property type="entry name" value="RsgA_N"/>
</dbReference>
<evidence type="ECO:0000256" key="3">
    <source>
        <dbReference type="ARBA" id="ARBA00022723"/>
    </source>
</evidence>
<evidence type="ECO:0000256" key="9">
    <source>
        <dbReference type="ARBA" id="ARBA00023134"/>
    </source>
</evidence>
<dbReference type="NCBIfam" id="TIGR00157">
    <property type="entry name" value="ribosome small subunit-dependent GTPase A"/>
    <property type="match status" value="1"/>
</dbReference>
<dbReference type="InterPro" id="IPR010914">
    <property type="entry name" value="RsgA_GTPase_dom"/>
</dbReference>
<dbReference type="PROSITE" id="PS51721">
    <property type="entry name" value="G_CP"/>
    <property type="match status" value="1"/>
</dbReference>
<dbReference type="GO" id="GO:0003924">
    <property type="term" value="F:GTPase activity"/>
    <property type="evidence" value="ECO:0007669"/>
    <property type="project" value="UniProtKB-UniRule"/>
</dbReference>
<keyword evidence="9 10" id="KW-0342">GTP-binding</keyword>
<evidence type="ECO:0000256" key="4">
    <source>
        <dbReference type="ARBA" id="ARBA00022730"/>
    </source>
</evidence>
<dbReference type="EMBL" id="BOQE01000001">
    <property type="protein sequence ID" value="GIM47534.1"/>
    <property type="molecule type" value="Genomic_DNA"/>
</dbReference>
<keyword evidence="2 10" id="KW-0690">Ribosome biogenesis</keyword>
<feature type="binding site" evidence="10">
    <location>
        <position position="259"/>
    </location>
    <ligand>
        <name>Zn(2+)</name>
        <dbReference type="ChEBI" id="CHEBI:29105"/>
    </ligand>
</feature>
<comment type="function">
    <text evidence="10">One of several proteins that assist in the late maturation steps of the functional core of the 30S ribosomal subunit. Helps release RbfA from mature subunits. May play a role in the assembly of ribosomal proteins into the subunit. Circularly permuted GTPase that catalyzes slow GTP hydrolysis, GTPase activity is stimulated by the 30S ribosomal subunit.</text>
</comment>
<dbReference type="PANTHER" id="PTHR32120">
    <property type="entry name" value="SMALL RIBOSOMAL SUBUNIT BIOGENESIS GTPASE RSGA"/>
    <property type="match status" value="1"/>
</dbReference>
<dbReference type="InterPro" id="IPR030378">
    <property type="entry name" value="G_CP_dom"/>
</dbReference>
<proteinExistence type="inferred from homology"/>
<comment type="cofactor">
    <cofactor evidence="10">
        <name>Zn(2+)</name>
        <dbReference type="ChEBI" id="CHEBI:29105"/>
    </cofactor>
    <text evidence="10">Binds 1 zinc ion per subunit.</text>
</comment>
<keyword evidence="7 10" id="KW-0862">Zinc</keyword>
<keyword evidence="1 10" id="KW-0963">Cytoplasm</keyword>
<dbReference type="EC" id="3.6.1.-" evidence="10"/>
<keyword evidence="5 10" id="KW-0547">Nucleotide-binding</keyword>
<keyword evidence="14" id="KW-1185">Reference proteome</keyword>
<accession>A0AAV4LIA8</accession>
<feature type="binding site" evidence="10">
    <location>
        <position position="253"/>
    </location>
    <ligand>
        <name>Zn(2+)</name>
        <dbReference type="ChEBI" id="CHEBI:29105"/>
    </ligand>
</feature>
<evidence type="ECO:0000256" key="5">
    <source>
        <dbReference type="ARBA" id="ARBA00022741"/>
    </source>
</evidence>
<feature type="binding site" evidence="10">
    <location>
        <position position="246"/>
    </location>
    <ligand>
        <name>Zn(2+)</name>
        <dbReference type="ChEBI" id="CHEBI:29105"/>
    </ligand>
</feature>
<keyword evidence="4 10" id="KW-0699">rRNA-binding</keyword>
<evidence type="ECO:0000256" key="8">
    <source>
        <dbReference type="ARBA" id="ARBA00022884"/>
    </source>
</evidence>
<evidence type="ECO:0000256" key="2">
    <source>
        <dbReference type="ARBA" id="ARBA00022517"/>
    </source>
</evidence>
<keyword evidence="6 10" id="KW-0378">Hydrolase</keyword>
<feature type="binding site" evidence="10">
    <location>
        <begin position="164"/>
        <end position="172"/>
    </location>
    <ligand>
        <name>GTP</name>
        <dbReference type="ChEBI" id="CHEBI:37565"/>
    </ligand>
</feature>
<dbReference type="GO" id="GO:0046872">
    <property type="term" value="F:metal ion binding"/>
    <property type="evidence" value="ECO:0007669"/>
    <property type="project" value="UniProtKB-KW"/>
</dbReference>
<evidence type="ECO:0000256" key="10">
    <source>
        <dbReference type="HAMAP-Rule" id="MF_01820"/>
    </source>
</evidence>
<dbReference type="Proteomes" id="UP001057291">
    <property type="component" value="Unassembled WGS sequence"/>
</dbReference>
<dbReference type="CDD" id="cd04466">
    <property type="entry name" value="S1_YloQ_GTPase"/>
    <property type="match status" value="1"/>
</dbReference>
<feature type="domain" description="CP-type G" evidence="12">
    <location>
        <begin position="63"/>
        <end position="222"/>
    </location>
</feature>
<comment type="subunit">
    <text evidence="10">Monomer. Associates with 30S ribosomal subunit, binds 16S rRNA.</text>
</comment>
<gene>
    <name evidence="10 13" type="primary">rsgA</name>
    <name evidence="13" type="ORF">DNHGIG_30830</name>
</gene>
<feature type="domain" description="EngC GTPase" evidence="11">
    <location>
        <begin position="72"/>
        <end position="220"/>
    </location>
</feature>
<evidence type="ECO:0000256" key="1">
    <source>
        <dbReference type="ARBA" id="ARBA00022490"/>
    </source>
</evidence>
<dbReference type="InterPro" id="IPR027417">
    <property type="entry name" value="P-loop_NTPase"/>
</dbReference>
<dbReference type="InterPro" id="IPR004881">
    <property type="entry name" value="Ribosome_biogen_GTPase_RsgA"/>
</dbReference>
<dbReference type="GO" id="GO:0042274">
    <property type="term" value="P:ribosomal small subunit biogenesis"/>
    <property type="evidence" value="ECO:0007669"/>
    <property type="project" value="UniProtKB-UniRule"/>
</dbReference>
<dbReference type="PROSITE" id="PS50936">
    <property type="entry name" value="ENGC_GTPASE"/>
    <property type="match status" value="1"/>
</dbReference>
<dbReference type="SUPFAM" id="SSF52540">
    <property type="entry name" value="P-loop containing nucleoside triphosphate hydrolases"/>
    <property type="match status" value="1"/>
</dbReference>
<dbReference type="PANTHER" id="PTHR32120:SF11">
    <property type="entry name" value="SMALL RIBOSOMAL SUBUNIT BIOGENESIS GTPASE RSGA 1, MITOCHONDRIAL-RELATED"/>
    <property type="match status" value="1"/>
</dbReference>